<proteinExistence type="predicted"/>
<organism evidence="2 3">
    <name type="scientific">Synaphobranchus kaupii</name>
    <name type="common">Kaup's arrowtooth eel</name>
    <dbReference type="NCBI Taxonomy" id="118154"/>
    <lineage>
        <taxon>Eukaryota</taxon>
        <taxon>Metazoa</taxon>
        <taxon>Chordata</taxon>
        <taxon>Craniata</taxon>
        <taxon>Vertebrata</taxon>
        <taxon>Euteleostomi</taxon>
        <taxon>Actinopterygii</taxon>
        <taxon>Neopterygii</taxon>
        <taxon>Teleostei</taxon>
        <taxon>Anguilliformes</taxon>
        <taxon>Synaphobranchidae</taxon>
        <taxon>Synaphobranchus</taxon>
    </lineage>
</organism>
<feature type="region of interest" description="Disordered" evidence="1">
    <location>
        <begin position="46"/>
        <end position="69"/>
    </location>
</feature>
<evidence type="ECO:0000256" key="1">
    <source>
        <dbReference type="SAM" id="MobiDB-lite"/>
    </source>
</evidence>
<dbReference type="Proteomes" id="UP001152622">
    <property type="component" value="Chromosome 8"/>
</dbReference>
<dbReference type="AlphaFoldDB" id="A0A9Q1IT21"/>
<evidence type="ECO:0000313" key="3">
    <source>
        <dbReference type="Proteomes" id="UP001152622"/>
    </source>
</evidence>
<reference evidence="2" key="1">
    <citation type="journal article" date="2023" name="Science">
        <title>Genome structures resolve the early diversification of teleost fishes.</title>
        <authorList>
            <person name="Parey E."/>
            <person name="Louis A."/>
            <person name="Montfort J."/>
            <person name="Bouchez O."/>
            <person name="Roques C."/>
            <person name="Iampietro C."/>
            <person name="Lluch J."/>
            <person name="Castinel A."/>
            <person name="Donnadieu C."/>
            <person name="Desvignes T."/>
            <person name="Floi Bucao C."/>
            <person name="Jouanno E."/>
            <person name="Wen M."/>
            <person name="Mejri S."/>
            <person name="Dirks R."/>
            <person name="Jansen H."/>
            <person name="Henkel C."/>
            <person name="Chen W.J."/>
            <person name="Zahm M."/>
            <person name="Cabau C."/>
            <person name="Klopp C."/>
            <person name="Thompson A.W."/>
            <person name="Robinson-Rechavi M."/>
            <person name="Braasch I."/>
            <person name="Lecointre G."/>
            <person name="Bobe J."/>
            <person name="Postlethwait J.H."/>
            <person name="Berthelot C."/>
            <person name="Roest Crollius H."/>
            <person name="Guiguen Y."/>
        </authorList>
    </citation>
    <scope>NUCLEOTIDE SEQUENCE</scope>
    <source>
        <strain evidence="2">WJC10195</strain>
    </source>
</reference>
<evidence type="ECO:0000313" key="2">
    <source>
        <dbReference type="EMBL" id="KAJ8351399.1"/>
    </source>
</evidence>
<keyword evidence="3" id="KW-1185">Reference proteome</keyword>
<name>A0A9Q1IT21_SYNKA</name>
<accession>A0A9Q1IT21</accession>
<protein>
    <submittedName>
        <fullName evidence="2">Uncharacterized protein</fullName>
    </submittedName>
</protein>
<dbReference type="EMBL" id="JAINUF010000008">
    <property type="protein sequence ID" value="KAJ8351399.1"/>
    <property type="molecule type" value="Genomic_DNA"/>
</dbReference>
<sequence>MCRRLRVSPGLSSESAPLRRFLLHLQKAPAVSGVVTPRPANLWARHQAPPKQLPNTSKQNRPASKPDNLVKESSSWLRLSLRSALAVYGQQGAIEPPLNLLGDILKTLMQPPSLPACHFSLPTPCQRALIGQGAPLSERHLSRVEARLQIVGPEGHLPINADLSCTEIRHEMTALTRLWSKVTPEPADLGSARDALMYPASLRGAPPPPCPLPSPPCMSNVHVLNQARSTRSPTRLKVTFRPRCQLSASVTHLITGGSTITCISASLCPPAPTLILAGEDPHLPAGTKDWNF</sequence>
<gene>
    <name evidence="2" type="ORF">SKAU_G00228750</name>
</gene>
<feature type="compositionally biased region" description="Polar residues" evidence="1">
    <location>
        <begin position="53"/>
        <end position="62"/>
    </location>
</feature>
<comment type="caution">
    <text evidence="2">The sequence shown here is derived from an EMBL/GenBank/DDBJ whole genome shotgun (WGS) entry which is preliminary data.</text>
</comment>